<evidence type="ECO:0000313" key="6">
    <source>
        <dbReference type="EMBL" id="HCQ40215.1"/>
    </source>
</evidence>
<evidence type="ECO:0000256" key="3">
    <source>
        <dbReference type="ARBA" id="ARBA00022840"/>
    </source>
</evidence>
<dbReference type="Pfam" id="PF08353">
    <property type="entry name" value="MurT_C"/>
    <property type="match status" value="1"/>
</dbReference>
<organism evidence="6 7">
    <name type="scientific">candidate division WWE3 bacterium</name>
    <dbReference type="NCBI Taxonomy" id="2053526"/>
    <lineage>
        <taxon>Bacteria</taxon>
        <taxon>Katanobacteria</taxon>
    </lineage>
</organism>
<dbReference type="GO" id="GO:0005524">
    <property type="term" value="F:ATP binding"/>
    <property type="evidence" value="ECO:0007669"/>
    <property type="project" value="UniProtKB-KW"/>
</dbReference>
<dbReference type="InterPro" id="IPR036565">
    <property type="entry name" value="Mur-like_cat_sf"/>
</dbReference>
<evidence type="ECO:0000256" key="2">
    <source>
        <dbReference type="ARBA" id="ARBA00022741"/>
    </source>
</evidence>
<keyword evidence="3" id="KW-0067">ATP-binding</keyword>
<dbReference type="InterPro" id="IPR013564">
    <property type="entry name" value="MurT_C"/>
</dbReference>
<dbReference type="InterPro" id="IPR013221">
    <property type="entry name" value="Mur_ligase_cen"/>
</dbReference>
<gene>
    <name evidence="6" type="ORF">DIU24_00720</name>
</gene>
<name>A0A656PLT3_UNCKA</name>
<dbReference type="PANTHER" id="PTHR23135:SF7">
    <property type="entry name" value="LIPID II ISOGLUTAMINYL SYNTHASE (GLUTAMINE-HYDROLYZING) SUBUNIT MURT"/>
    <property type="match status" value="1"/>
</dbReference>
<protein>
    <submittedName>
        <fullName evidence="6">DUF1727 domain-containing protein</fullName>
    </submittedName>
</protein>
<feature type="domain" description="Lipid II isoglutaminyl synthase (glutamine-hydrolyzing) subunit MurT C-terminal" evidence="5">
    <location>
        <begin position="255"/>
        <end position="368"/>
    </location>
</feature>
<evidence type="ECO:0000259" key="5">
    <source>
        <dbReference type="Pfam" id="PF08353"/>
    </source>
</evidence>
<dbReference type="Pfam" id="PF08245">
    <property type="entry name" value="Mur_ligase_M"/>
    <property type="match status" value="1"/>
</dbReference>
<evidence type="ECO:0000256" key="1">
    <source>
        <dbReference type="ARBA" id="ARBA00022598"/>
    </source>
</evidence>
<dbReference type="SUPFAM" id="SSF53623">
    <property type="entry name" value="MurD-like peptide ligases, catalytic domain"/>
    <property type="match status" value="1"/>
</dbReference>
<dbReference type="GO" id="GO:0004326">
    <property type="term" value="F:tetrahydrofolylpolyglutamate synthase activity"/>
    <property type="evidence" value="ECO:0007669"/>
    <property type="project" value="InterPro"/>
</dbReference>
<evidence type="ECO:0000259" key="4">
    <source>
        <dbReference type="Pfam" id="PF08245"/>
    </source>
</evidence>
<evidence type="ECO:0000313" key="7">
    <source>
        <dbReference type="Proteomes" id="UP000262056"/>
    </source>
</evidence>
<dbReference type="PANTHER" id="PTHR23135">
    <property type="entry name" value="MUR LIGASE FAMILY MEMBER"/>
    <property type="match status" value="1"/>
</dbReference>
<dbReference type="Proteomes" id="UP000262056">
    <property type="component" value="Unassembled WGS sequence"/>
</dbReference>
<dbReference type="Gene3D" id="3.40.1190.10">
    <property type="entry name" value="Mur-like, catalytic domain"/>
    <property type="match status" value="1"/>
</dbReference>
<feature type="domain" description="Mur ligase central" evidence="4">
    <location>
        <begin position="54"/>
        <end position="162"/>
    </location>
</feature>
<reference evidence="6 7" key="1">
    <citation type="journal article" date="2018" name="Nat. Biotechnol.">
        <title>A standardized bacterial taxonomy based on genome phylogeny substantially revises the tree of life.</title>
        <authorList>
            <person name="Parks D.H."/>
            <person name="Chuvochina M."/>
            <person name="Waite D.W."/>
            <person name="Rinke C."/>
            <person name="Skarshewski A."/>
            <person name="Chaumeil P.A."/>
            <person name="Hugenholtz P."/>
        </authorList>
    </citation>
    <scope>NUCLEOTIDE SEQUENCE [LARGE SCALE GENOMIC DNA]</scope>
    <source>
        <strain evidence="6">UBA12021</strain>
    </source>
</reference>
<dbReference type="PROSITE" id="PS01011">
    <property type="entry name" value="FOLYLPOLYGLU_SYNT_1"/>
    <property type="match status" value="1"/>
</dbReference>
<keyword evidence="1" id="KW-0436">Ligase</keyword>
<sequence>MLFLTILTTKLLAFLIKLFGLGSGGTWPGHVALRLYPNVLSDSGISPSLGTILVSGTNGKTTTTKMLCHVLRGKGLVVTTNASGANLTNGIASALLLGNSLFSKRRADYAVLEVDEFALPSVLTQMKVEGVVLLNLSRDQLDRYGETDLILERWEKSVNESDINCVVLDKSFKYFSEMRFTSGVQVVDTQDIPEGALPAELKERFHAKNIKAVLATLSFLGIPFEEAALLLADFQAAYGRGEVIGSGGINFHLFLAKNPASLAANLKVFEEKKNDFDAVLFILNDNIPDGRDVSWIYDVEPSLVLSACTGKEVYVSGVRGFDMAVRLDYAGVSFPQKNVSVSVPEIIEHIKNKSSVKNVAVFPNYSAMLDFRKMLVGRKIL</sequence>
<dbReference type="EMBL" id="DQFB01000002">
    <property type="protein sequence ID" value="HCQ40215.1"/>
    <property type="molecule type" value="Genomic_DNA"/>
</dbReference>
<comment type="caution">
    <text evidence="6">The sequence shown here is derived from an EMBL/GenBank/DDBJ whole genome shotgun (WGS) entry which is preliminary data.</text>
</comment>
<keyword evidence="2" id="KW-0547">Nucleotide-binding</keyword>
<dbReference type="AlphaFoldDB" id="A0A656PLT3"/>
<proteinExistence type="predicted"/>
<accession>A0A656PLT3</accession>
<dbReference type="InterPro" id="IPR018109">
    <property type="entry name" value="Folylpolyglutamate_synth_CS"/>
</dbReference>